<dbReference type="GeneID" id="57133992"/>
<dbReference type="GO" id="GO:0003725">
    <property type="term" value="F:double-stranded RNA binding"/>
    <property type="evidence" value="ECO:0007669"/>
    <property type="project" value="UniProtKB-UniRule"/>
</dbReference>
<evidence type="ECO:0000256" key="4">
    <source>
        <dbReference type="ARBA" id="ARBA00015492"/>
    </source>
</evidence>
<comment type="subcellular location">
    <subcellularLocation>
        <location evidence="1 13">Cytoplasm</location>
    </subcellularLocation>
</comment>
<comment type="function">
    <text evidence="13">Required for the formation of a threonylcarbamoyl group on adenosine at position 37 (t(6)A37) in tRNAs that read codons beginning with adenine.</text>
</comment>
<dbReference type="GO" id="GO:0061710">
    <property type="term" value="F:L-threonylcarbamoyladenylate synthase"/>
    <property type="evidence" value="ECO:0007669"/>
    <property type="project" value="UniProtKB-EC"/>
</dbReference>
<dbReference type="EMBL" id="OKRC01000013">
    <property type="protein sequence ID" value="SPE23410.1"/>
    <property type="molecule type" value="Genomic_DNA"/>
</dbReference>
<evidence type="ECO:0000256" key="7">
    <source>
        <dbReference type="ARBA" id="ARBA00022694"/>
    </source>
</evidence>
<dbReference type="EMBL" id="MKGH01000018">
    <property type="protein sequence ID" value="PKX78382.1"/>
    <property type="molecule type" value="Genomic_DNA"/>
</dbReference>
<dbReference type="InterPro" id="IPR010923">
    <property type="entry name" value="T(6)A37_SUA5"/>
</dbReference>
<dbReference type="RefSeq" id="WP_011374834.1">
    <property type="nucleotide sequence ID" value="NZ_CAKMCP010000011.1"/>
</dbReference>
<dbReference type="EC" id="2.7.7.87" evidence="3 13"/>
<dbReference type="PIRSF" id="PIRSF004930">
    <property type="entry name" value="Tln_factor_SUA5"/>
    <property type="match status" value="1"/>
</dbReference>
<dbReference type="SUPFAM" id="SSF55821">
    <property type="entry name" value="YrdC/RibB"/>
    <property type="match status" value="1"/>
</dbReference>
<gene>
    <name evidence="17" type="primary">ywlC</name>
    <name evidence="16" type="ORF">CUR37_04550</name>
    <name evidence="17" type="ORF">LAS9267_01967</name>
</gene>
<dbReference type="PANTHER" id="PTHR17490">
    <property type="entry name" value="SUA5"/>
    <property type="match status" value="1"/>
</dbReference>
<dbReference type="GO" id="GO:0005524">
    <property type="term" value="F:ATP binding"/>
    <property type="evidence" value="ECO:0007669"/>
    <property type="project" value="UniProtKB-UniRule"/>
</dbReference>
<feature type="binding site" evidence="14">
    <location>
        <position position="57"/>
    </location>
    <ligand>
        <name>ATP</name>
        <dbReference type="ChEBI" id="CHEBI:30616"/>
    </ligand>
</feature>
<evidence type="ECO:0000256" key="2">
    <source>
        <dbReference type="ARBA" id="ARBA00007663"/>
    </source>
</evidence>
<reference evidence="16 18" key="1">
    <citation type="submission" date="2016-09" db="EMBL/GenBank/DDBJ databases">
        <authorList>
            <person name="Inglin R.C."/>
        </authorList>
    </citation>
    <scope>NUCLEOTIDE SEQUENCE [LARGE SCALE GENOMIC DNA]</scope>
    <source>
        <strain evidence="16 18">RI-517</strain>
    </source>
</reference>
<dbReference type="Pfam" id="PF01300">
    <property type="entry name" value="Sua5_yciO_yrdC"/>
    <property type="match status" value="1"/>
</dbReference>
<name>A0A094Y1L4_LATSK</name>
<evidence type="ECO:0000256" key="12">
    <source>
        <dbReference type="ARBA" id="ARBA00048366"/>
    </source>
</evidence>
<dbReference type="Pfam" id="PF03481">
    <property type="entry name" value="Sua5_C"/>
    <property type="match status" value="1"/>
</dbReference>
<dbReference type="InterPro" id="IPR006070">
    <property type="entry name" value="Sua5-like_dom"/>
</dbReference>
<feature type="binding site" evidence="14">
    <location>
        <position position="139"/>
    </location>
    <ligand>
        <name>ATP</name>
        <dbReference type="ChEBI" id="CHEBI:30616"/>
    </ligand>
</feature>
<dbReference type="OMA" id="YKHYAPD"/>
<dbReference type="Proteomes" id="UP000239650">
    <property type="component" value="Unassembled WGS sequence"/>
</dbReference>
<dbReference type="InterPro" id="IPR017945">
    <property type="entry name" value="DHBP_synth_RibB-like_a/b_dom"/>
</dbReference>
<evidence type="ECO:0000259" key="15">
    <source>
        <dbReference type="PROSITE" id="PS51163"/>
    </source>
</evidence>
<evidence type="ECO:0000256" key="1">
    <source>
        <dbReference type="ARBA" id="ARBA00004496"/>
    </source>
</evidence>
<dbReference type="InterPro" id="IPR038385">
    <property type="entry name" value="Sua5/YwlC_C"/>
</dbReference>
<dbReference type="InterPro" id="IPR005145">
    <property type="entry name" value="Sua5_C"/>
</dbReference>
<evidence type="ECO:0000256" key="11">
    <source>
        <dbReference type="ARBA" id="ARBA00029774"/>
    </source>
</evidence>
<feature type="binding site" evidence="14">
    <location>
        <position position="147"/>
    </location>
    <ligand>
        <name>ATP</name>
        <dbReference type="ChEBI" id="CHEBI:30616"/>
    </ligand>
</feature>
<evidence type="ECO:0000256" key="8">
    <source>
        <dbReference type="ARBA" id="ARBA00022695"/>
    </source>
</evidence>
<proteinExistence type="inferred from homology"/>
<dbReference type="GO" id="GO:0008033">
    <property type="term" value="P:tRNA processing"/>
    <property type="evidence" value="ECO:0007669"/>
    <property type="project" value="UniProtKB-KW"/>
</dbReference>
<evidence type="ECO:0000256" key="5">
    <source>
        <dbReference type="ARBA" id="ARBA00022490"/>
    </source>
</evidence>
<comment type="catalytic activity">
    <reaction evidence="12 13">
        <text>L-threonine + hydrogencarbonate + ATP = L-threonylcarbamoyladenylate + diphosphate + H2O</text>
        <dbReference type="Rhea" id="RHEA:36407"/>
        <dbReference type="ChEBI" id="CHEBI:15377"/>
        <dbReference type="ChEBI" id="CHEBI:17544"/>
        <dbReference type="ChEBI" id="CHEBI:30616"/>
        <dbReference type="ChEBI" id="CHEBI:33019"/>
        <dbReference type="ChEBI" id="CHEBI:57926"/>
        <dbReference type="ChEBI" id="CHEBI:73682"/>
        <dbReference type="EC" id="2.7.7.87"/>
    </reaction>
</comment>
<evidence type="ECO:0000256" key="13">
    <source>
        <dbReference type="PIRNR" id="PIRNR004930"/>
    </source>
</evidence>
<organism evidence="17 19">
    <name type="scientific">Latilactobacillus sakei</name>
    <name type="common">Lactobacillus sakei</name>
    <dbReference type="NCBI Taxonomy" id="1599"/>
    <lineage>
        <taxon>Bacteria</taxon>
        <taxon>Bacillati</taxon>
        <taxon>Bacillota</taxon>
        <taxon>Bacilli</taxon>
        <taxon>Lactobacillales</taxon>
        <taxon>Lactobacillaceae</taxon>
        <taxon>Latilactobacillus</taxon>
    </lineage>
</organism>
<feature type="binding site" evidence="14">
    <location>
        <position position="230"/>
    </location>
    <ligand>
        <name>ATP</name>
        <dbReference type="ChEBI" id="CHEBI:30616"/>
    </ligand>
</feature>
<feature type="domain" description="YrdC-like" evidence="15">
    <location>
        <begin position="8"/>
        <end position="195"/>
    </location>
</feature>
<dbReference type="InterPro" id="IPR050156">
    <property type="entry name" value="TC-AMP_synthase_SUA5"/>
</dbReference>
<feature type="binding site" evidence="14">
    <location>
        <position position="177"/>
    </location>
    <ligand>
        <name>L-threonine</name>
        <dbReference type="ChEBI" id="CHEBI:57926"/>
    </ligand>
</feature>
<sequence length="342" mass="36360">METKRYTVNQIEQAAAALNAGELVSFPTETVYGLGADATNPAAVKKVYAAKGRPSDNPLIVHVASVETVEHYAVTSNPAFGQLVKAFWPGSLTIILPLKHGAFDAVVTGGLKTAAFRMPDNQVTLSLIKAAGVPIVGPSANTSGKPSPTLADHVLHDLTGKIAGVIDDGPTGVGLESTVIDLSVATPVILRPGVVTQEAIERVIGPIMTNKHKVGAAETPKAPGMKYKHYAPNAQVYIVANPDDFDAAIDWASQQAVPFGVMAVDTILEKQAKVRFKDQFSLGESVVTASQHLFEGLRYFDLNPEVKLILVQGFAKEGVGLAYMNRLEKSAGQKYFSKQQAD</sequence>
<evidence type="ECO:0000256" key="9">
    <source>
        <dbReference type="ARBA" id="ARBA00022741"/>
    </source>
</evidence>
<evidence type="ECO:0000256" key="14">
    <source>
        <dbReference type="PIRSR" id="PIRSR004930-1"/>
    </source>
</evidence>
<dbReference type="Gene3D" id="3.40.50.11030">
    <property type="entry name" value="Threonylcarbamoyl-AMP synthase, C-terminal domain"/>
    <property type="match status" value="1"/>
</dbReference>
<dbReference type="GO" id="GO:0006450">
    <property type="term" value="P:regulation of translational fidelity"/>
    <property type="evidence" value="ECO:0007669"/>
    <property type="project" value="TreeGrafter"/>
</dbReference>
<evidence type="ECO:0000313" key="17">
    <source>
        <dbReference type="EMBL" id="SPE23410.1"/>
    </source>
</evidence>
<dbReference type="PANTHER" id="PTHR17490:SF16">
    <property type="entry name" value="THREONYLCARBAMOYL-AMP SYNTHASE"/>
    <property type="match status" value="1"/>
</dbReference>
<evidence type="ECO:0000256" key="6">
    <source>
        <dbReference type="ARBA" id="ARBA00022679"/>
    </source>
</evidence>
<dbReference type="AlphaFoldDB" id="A0A094Y1L4"/>
<dbReference type="GO" id="GO:0000049">
    <property type="term" value="F:tRNA binding"/>
    <property type="evidence" value="ECO:0007669"/>
    <property type="project" value="TreeGrafter"/>
</dbReference>
<dbReference type="PROSITE" id="PS51163">
    <property type="entry name" value="YRDC"/>
    <property type="match status" value="1"/>
</dbReference>
<protein>
    <recommendedName>
        <fullName evidence="4 13">Threonylcarbamoyl-AMP synthase</fullName>
        <shortName evidence="13">TC-AMP synthase</shortName>
        <ecNumber evidence="3 13">2.7.7.87</ecNumber>
    </recommendedName>
    <alternativeName>
        <fullName evidence="11 13">L-threonylcarbamoyladenylate synthase</fullName>
    </alternativeName>
</protein>
<feature type="binding site" evidence="14">
    <location>
        <position position="191"/>
    </location>
    <ligand>
        <name>ATP</name>
        <dbReference type="ChEBI" id="CHEBI:30616"/>
    </ligand>
</feature>
<comment type="similarity">
    <text evidence="2 13">Belongs to the SUA5 family.</text>
</comment>
<feature type="binding site" evidence="14">
    <location>
        <position position="30"/>
    </location>
    <ligand>
        <name>L-threonine</name>
        <dbReference type="ChEBI" id="CHEBI:57926"/>
    </ligand>
</feature>
<accession>A0A094Y1L4</accession>
<keyword evidence="9 13" id="KW-0547">Nucleotide-binding</keyword>
<dbReference type="Gene3D" id="3.90.870.10">
    <property type="entry name" value="DHBP synthase"/>
    <property type="match status" value="1"/>
</dbReference>
<evidence type="ECO:0000313" key="19">
    <source>
        <dbReference type="Proteomes" id="UP000239650"/>
    </source>
</evidence>
<feature type="binding site" evidence="14">
    <location>
        <position position="53"/>
    </location>
    <ligand>
        <name>ATP</name>
        <dbReference type="ChEBI" id="CHEBI:30616"/>
    </ligand>
</feature>
<evidence type="ECO:0000256" key="3">
    <source>
        <dbReference type="ARBA" id="ARBA00012584"/>
    </source>
</evidence>
<feature type="binding site" evidence="14">
    <location>
        <position position="62"/>
    </location>
    <ligand>
        <name>L-threonine</name>
        <dbReference type="ChEBI" id="CHEBI:57926"/>
    </ligand>
</feature>
<keyword evidence="5 13" id="KW-0963">Cytoplasm</keyword>
<comment type="caution">
    <text evidence="17">The sequence shown here is derived from an EMBL/GenBank/DDBJ whole genome shotgun (WGS) entry which is preliminary data.</text>
</comment>
<dbReference type="Proteomes" id="UP000234349">
    <property type="component" value="Unassembled WGS sequence"/>
</dbReference>
<evidence type="ECO:0000256" key="10">
    <source>
        <dbReference type="ARBA" id="ARBA00022840"/>
    </source>
</evidence>
<evidence type="ECO:0000313" key="16">
    <source>
        <dbReference type="EMBL" id="PKX78382.1"/>
    </source>
</evidence>
<evidence type="ECO:0000313" key="18">
    <source>
        <dbReference type="Proteomes" id="UP000234349"/>
    </source>
</evidence>
<dbReference type="GO" id="GO:0005737">
    <property type="term" value="C:cytoplasm"/>
    <property type="evidence" value="ECO:0007669"/>
    <property type="project" value="UniProtKB-SubCell"/>
</dbReference>
<feature type="binding site" evidence="14">
    <location>
        <position position="117"/>
    </location>
    <ligand>
        <name>L-threonine</name>
        <dbReference type="ChEBI" id="CHEBI:57926"/>
    </ligand>
</feature>
<keyword evidence="7 13" id="KW-0819">tRNA processing</keyword>
<dbReference type="FunFam" id="3.90.870.10:FF:000009">
    <property type="entry name" value="Threonylcarbamoyl-AMP synthase, putative"/>
    <property type="match status" value="1"/>
</dbReference>
<keyword evidence="8 13" id="KW-0548">Nucleotidyltransferase</keyword>
<dbReference type="NCBIfam" id="TIGR00057">
    <property type="entry name" value="L-threonylcarbamoyladenylate synthase"/>
    <property type="match status" value="1"/>
</dbReference>
<keyword evidence="6 13" id="KW-0808">Transferase</keyword>
<feature type="binding site" evidence="14">
    <location>
        <position position="113"/>
    </location>
    <ligand>
        <name>ATP</name>
        <dbReference type="ChEBI" id="CHEBI:30616"/>
    </ligand>
</feature>
<reference evidence="17 19" key="2">
    <citation type="submission" date="2018-02" db="EMBL/GenBank/DDBJ databases">
        <authorList>
            <person name="Rodrigo-Torres L."/>
            <person name="Arahal R. D."/>
            <person name="Lucena T."/>
        </authorList>
    </citation>
    <scope>NUCLEOTIDE SEQUENCE [LARGE SCALE GENOMIC DNA]</scope>
    <source>
        <strain evidence="17 19">CECT 9267</strain>
    </source>
</reference>
<keyword evidence="10 13" id="KW-0067">ATP-binding</keyword>